<accession>A0A554XBK0</accession>
<dbReference type="Proteomes" id="UP000318294">
    <property type="component" value="Unassembled WGS sequence"/>
</dbReference>
<reference evidence="8 9" key="1">
    <citation type="submission" date="2019-07" db="EMBL/GenBank/DDBJ databases">
        <title>Tepidimonas charontis SPSP-6 draft genome.</title>
        <authorList>
            <person name="Da Costa M.S."/>
            <person name="Froufe H.J.C."/>
            <person name="Egas C."/>
            <person name="Albuquerque L."/>
        </authorList>
    </citation>
    <scope>NUCLEOTIDE SEQUENCE [LARGE SCALE GENOMIC DNA]</scope>
    <source>
        <strain evidence="8 9">SPSP-6</strain>
    </source>
</reference>
<sequence length="370" mass="39179">MDFDLTDEQLQLRDAVARWAERAYTFERRRADIAAGGFDSGVWQALTELGLTGLTVPEVHGGMGQGPVEALVTLQALGNALLLEPLAAAWVAAAMLQHGGGSALQAVWLPRLAAGELVVPALLERRSRHDLGRVACQASADGDHWRLSGRKHVVPAGDQAAAWIVSARAPDGLALFWVERSAAGVHLSPYPLQDGSRAADLVLEATPAQRLPGNGAATLQWGADVGAALACAQAVGVMERALALTVDYLKTRHQFGVPIGSFQALRHRAADMKMALELARGMAVYALLKLTAPEAERRQAVARAKVQVGQSARFIGQQAVQLHGGIGVTDEYAIGHCFKTLTQLELSWGDTSHHLGIVAAGMTEEANVGA</sequence>
<dbReference type="PANTHER" id="PTHR43884:SF20">
    <property type="entry name" value="ACYL-COA DEHYDROGENASE FADE28"/>
    <property type="match status" value="1"/>
</dbReference>
<keyword evidence="5 8" id="KW-0560">Oxidoreductase</keyword>
<evidence type="ECO:0000256" key="4">
    <source>
        <dbReference type="ARBA" id="ARBA00022827"/>
    </source>
</evidence>
<dbReference type="SUPFAM" id="SSF56645">
    <property type="entry name" value="Acyl-CoA dehydrogenase NM domain-like"/>
    <property type="match status" value="1"/>
</dbReference>
<keyword evidence="3" id="KW-0285">Flavoprotein</keyword>
<dbReference type="InterPro" id="IPR037069">
    <property type="entry name" value="AcylCoA_DH/ox_N_sf"/>
</dbReference>
<dbReference type="OrthoDB" id="9770681at2"/>
<proteinExistence type="inferred from homology"/>
<dbReference type="RefSeq" id="WP_144328741.1">
    <property type="nucleotide sequence ID" value="NZ_VJON01000030.1"/>
</dbReference>
<evidence type="ECO:0000256" key="1">
    <source>
        <dbReference type="ARBA" id="ARBA00001974"/>
    </source>
</evidence>
<evidence type="ECO:0000256" key="3">
    <source>
        <dbReference type="ARBA" id="ARBA00022630"/>
    </source>
</evidence>
<dbReference type="InterPro" id="IPR036250">
    <property type="entry name" value="AcylCo_DH-like_C"/>
</dbReference>
<comment type="similarity">
    <text evidence="2">Belongs to the acyl-CoA dehydrogenase family.</text>
</comment>
<evidence type="ECO:0000313" key="9">
    <source>
        <dbReference type="Proteomes" id="UP000318294"/>
    </source>
</evidence>
<comment type="caution">
    <text evidence="8">The sequence shown here is derived from an EMBL/GenBank/DDBJ whole genome shotgun (WGS) entry which is preliminary data.</text>
</comment>
<feature type="domain" description="Acyl-CoA dehydrogenase/oxidase C-terminal" evidence="6">
    <location>
        <begin position="213"/>
        <end position="362"/>
    </location>
</feature>
<dbReference type="GO" id="GO:0003995">
    <property type="term" value="F:acyl-CoA dehydrogenase activity"/>
    <property type="evidence" value="ECO:0007669"/>
    <property type="project" value="TreeGrafter"/>
</dbReference>
<feature type="domain" description="Acyl-CoA dehydrogenase/oxidase N-terminal" evidence="7">
    <location>
        <begin position="6"/>
        <end position="116"/>
    </location>
</feature>
<keyword evidence="4" id="KW-0274">FAD</keyword>
<name>A0A554XBK0_9BURK</name>
<dbReference type="Pfam" id="PF02771">
    <property type="entry name" value="Acyl-CoA_dh_N"/>
    <property type="match status" value="1"/>
</dbReference>
<dbReference type="GO" id="GO:0050660">
    <property type="term" value="F:flavin adenine dinucleotide binding"/>
    <property type="evidence" value="ECO:0007669"/>
    <property type="project" value="InterPro"/>
</dbReference>
<dbReference type="Gene3D" id="1.20.140.10">
    <property type="entry name" value="Butyryl-CoA Dehydrogenase, subunit A, domain 3"/>
    <property type="match status" value="1"/>
</dbReference>
<dbReference type="EC" id="1.3.1.95" evidence="8"/>
<organism evidence="8 9">
    <name type="scientific">Tepidimonas charontis</name>
    <dbReference type="NCBI Taxonomy" id="2267262"/>
    <lineage>
        <taxon>Bacteria</taxon>
        <taxon>Pseudomonadati</taxon>
        <taxon>Pseudomonadota</taxon>
        <taxon>Betaproteobacteria</taxon>
        <taxon>Burkholderiales</taxon>
        <taxon>Tepidimonas</taxon>
    </lineage>
</organism>
<dbReference type="InterPro" id="IPR013786">
    <property type="entry name" value="AcylCoA_DH/ox_N"/>
</dbReference>
<protein>
    <submittedName>
        <fullName evidence="8">Acryloyl-CoA reductase (NADH)</fullName>
        <ecNumber evidence="8">1.3.1.95</ecNumber>
    </submittedName>
</protein>
<keyword evidence="9" id="KW-1185">Reference proteome</keyword>
<evidence type="ECO:0000256" key="5">
    <source>
        <dbReference type="ARBA" id="ARBA00023002"/>
    </source>
</evidence>
<dbReference type="InterPro" id="IPR009100">
    <property type="entry name" value="AcylCoA_DH/oxidase_NM_dom_sf"/>
</dbReference>
<gene>
    <name evidence="8" type="primary">acrC</name>
    <name evidence="8" type="ORF">Tchar_01811</name>
</gene>
<dbReference type="AlphaFoldDB" id="A0A554XBK0"/>
<dbReference type="Gene3D" id="1.10.540.10">
    <property type="entry name" value="Acyl-CoA dehydrogenase/oxidase, N-terminal domain"/>
    <property type="match status" value="1"/>
</dbReference>
<comment type="cofactor">
    <cofactor evidence="1">
        <name>FAD</name>
        <dbReference type="ChEBI" id="CHEBI:57692"/>
    </cofactor>
</comment>
<dbReference type="PANTHER" id="PTHR43884">
    <property type="entry name" value="ACYL-COA DEHYDROGENASE"/>
    <property type="match status" value="1"/>
</dbReference>
<dbReference type="Pfam" id="PF00441">
    <property type="entry name" value="Acyl-CoA_dh_1"/>
    <property type="match status" value="1"/>
</dbReference>
<evidence type="ECO:0000256" key="2">
    <source>
        <dbReference type="ARBA" id="ARBA00009347"/>
    </source>
</evidence>
<evidence type="ECO:0000259" key="6">
    <source>
        <dbReference type="Pfam" id="PF00441"/>
    </source>
</evidence>
<dbReference type="Gene3D" id="2.40.110.10">
    <property type="entry name" value="Butyryl-CoA Dehydrogenase, subunit A, domain 2"/>
    <property type="match status" value="1"/>
</dbReference>
<dbReference type="CDD" id="cd00567">
    <property type="entry name" value="ACAD"/>
    <property type="match status" value="1"/>
</dbReference>
<dbReference type="EMBL" id="VJON01000030">
    <property type="protein sequence ID" value="TSE33222.1"/>
    <property type="molecule type" value="Genomic_DNA"/>
</dbReference>
<dbReference type="InterPro" id="IPR009075">
    <property type="entry name" value="AcylCo_DH/oxidase_C"/>
</dbReference>
<dbReference type="InterPro" id="IPR046373">
    <property type="entry name" value="Acyl-CoA_Oxase/DH_mid-dom_sf"/>
</dbReference>
<evidence type="ECO:0000259" key="7">
    <source>
        <dbReference type="Pfam" id="PF02771"/>
    </source>
</evidence>
<dbReference type="SUPFAM" id="SSF47203">
    <property type="entry name" value="Acyl-CoA dehydrogenase C-terminal domain-like"/>
    <property type="match status" value="1"/>
</dbReference>
<evidence type="ECO:0000313" key="8">
    <source>
        <dbReference type="EMBL" id="TSE33222.1"/>
    </source>
</evidence>
<dbReference type="GO" id="GO:0043958">
    <property type="term" value="F:acryloyl-CoA reductase (NADH) activity"/>
    <property type="evidence" value="ECO:0007669"/>
    <property type="project" value="UniProtKB-EC"/>
</dbReference>